<accession>A0A0G4E5J8</accession>
<protein>
    <submittedName>
        <fullName evidence="1">Uncharacterized protein</fullName>
    </submittedName>
</protein>
<geneLocation type="plasmid" evidence="1">
    <name>pQBR57</name>
</geneLocation>
<reference evidence="1" key="1">
    <citation type="submission" date="2014-12" db="EMBL/GenBank/DDBJ databases">
        <authorList>
            <person name="Hall J."/>
        </authorList>
    </citation>
    <scope>NUCLEOTIDE SEQUENCE [LARGE SCALE GENOMIC DNA]</scope>
    <source>
        <strain evidence="1">SBW25</strain>
        <plasmid evidence="1">pQBR57</plasmid>
    </source>
</reference>
<dbReference type="AlphaFoldDB" id="A0A0G4E5J8"/>
<reference evidence="1" key="2">
    <citation type="submission" date="2015-06" db="EMBL/GenBank/DDBJ databases">
        <title>Environmentally co-occuring mercury resistance plasmids are genetically and phenotypically diverse and confer variable context-dependent fitness effects.</title>
        <authorList>
            <person name="Hall J.P.J."/>
            <person name="Harrison E."/>
            <person name="Lilley A.K."/>
            <person name="Paterson S."/>
            <person name="Spiers A.J."/>
            <person name="Brockhurst M.A."/>
        </authorList>
    </citation>
    <scope>NUCLEOTIDE SEQUENCE [LARGE SCALE GENOMIC DNA]</scope>
    <source>
        <strain evidence="1">SBW25</strain>
        <plasmid evidence="1">pQBR57</plasmid>
    </source>
</reference>
<proteinExistence type="predicted"/>
<evidence type="ECO:0000313" key="1">
    <source>
        <dbReference type="EMBL" id="CEK42252.1"/>
    </source>
</evidence>
<keyword evidence="1" id="KW-0614">Plasmid</keyword>
<sequence length="111" mass="12038">MISTNSRTKDLDDVGLLFHAILRYAEANNDRLDCTVVGVGYGVLLEYADRAAAAIAEQHVDEGEDWDGCVWLGRLADIGPQSLAESLFIQGMETESADVPAIVKDWLATIA</sequence>
<organism evidence="1">
    <name type="scientific">Pseudomonas fluorescens (strain SBW25)</name>
    <dbReference type="NCBI Taxonomy" id="216595"/>
    <lineage>
        <taxon>Bacteria</taxon>
        <taxon>Pseudomonadati</taxon>
        <taxon>Pseudomonadota</taxon>
        <taxon>Gammaproteobacteria</taxon>
        <taxon>Pseudomonadales</taxon>
        <taxon>Pseudomonadaceae</taxon>
        <taxon>Pseudomonas</taxon>
    </lineage>
</organism>
<dbReference type="EMBL" id="LN713926">
    <property type="protein sequence ID" value="CEK42252.1"/>
    <property type="molecule type" value="Genomic_DNA"/>
</dbReference>
<name>A0A0G4E5J8_PSEFS</name>
<gene>
    <name evidence="1" type="ORF">PQBR57_0299</name>
</gene>